<dbReference type="RefSeq" id="WP_013626676.1">
    <property type="nucleotide sequence ID" value="NC_015174.1"/>
</dbReference>
<dbReference type="InterPro" id="IPR008880">
    <property type="entry name" value="Trigger_fac_C"/>
</dbReference>
<dbReference type="SUPFAM" id="SSF54534">
    <property type="entry name" value="FKBP-like"/>
    <property type="match status" value="1"/>
</dbReference>
<evidence type="ECO:0000259" key="12">
    <source>
        <dbReference type="Pfam" id="PF05698"/>
    </source>
</evidence>
<accession>F0SQF7</accession>
<evidence type="ECO:0000256" key="4">
    <source>
        <dbReference type="ARBA" id="ARBA00016902"/>
    </source>
</evidence>
<dbReference type="PANTHER" id="PTHR30560">
    <property type="entry name" value="TRIGGER FACTOR CHAPERONE AND PEPTIDYL-PROLYL CIS/TRANS ISOMERASE"/>
    <property type="match status" value="1"/>
</dbReference>
<keyword evidence="6 9" id="KW-0143">Chaperone</keyword>
<dbReference type="Gene3D" id="1.10.3120.10">
    <property type="entry name" value="Trigger factor, C-terminal domain"/>
    <property type="match status" value="1"/>
</dbReference>
<feature type="domain" description="Trigger factor C-terminal" evidence="12">
    <location>
        <begin position="296"/>
        <end position="452"/>
    </location>
</feature>
<keyword evidence="9" id="KW-0132">Cell division</keyword>
<evidence type="ECO:0000256" key="6">
    <source>
        <dbReference type="ARBA" id="ARBA00023186"/>
    </source>
</evidence>
<sequence>MADNEVVADEANQDQAGEVALAEAGGADRLDLNVDIKDVGPCKKHISVTVSAGDIEQLRNDTISDLSRETAVPGFRAGKVPERLLAKRFRKEIADQLKQKILLQSLEQVSEENGLDPINEPELDVENLEVPEDGDFEYEFEVEVRPTFELPDYSGITIRRPIREISDDDVTQARERFLSQYAQVAPYDGAAESGDYVVCNLEFTHNGEVIREMEEVTLRLRPTLRFWDAEVVGFDKLLDGAKPDDERETEVAISKEATDVEMRAEKVQIKFKVLDVKRVELPELDEAMLGRIGAETVDQLNEMLKESLDRQVSYEQRQKTREQVLEKITESANWDLPEGLVRKHVDNALRREILEMQQAGFSRQQIMARESQIRQQSLSTTQQALKEHFVLDKIATVEDIECTGDDIATEIYYMAMQQGENPRKLRSRLVKNGMIENLEAQIRERKAVDFILSKATFEDVEMEDLLSDSVETVNRSITSSIQDTEVNADEESAESED</sequence>
<dbReference type="GO" id="GO:0051083">
    <property type="term" value="P:'de novo' cotranslational protein folding"/>
    <property type="evidence" value="ECO:0007669"/>
    <property type="project" value="TreeGrafter"/>
</dbReference>
<dbReference type="SUPFAM" id="SSF109998">
    <property type="entry name" value="Triger factor/SurA peptide-binding domain-like"/>
    <property type="match status" value="1"/>
</dbReference>
<dbReference type="eggNOG" id="COG0544">
    <property type="taxonomic scope" value="Bacteria"/>
</dbReference>
<dbReference type="AlphaFoldDB" id="F0SQF7"/>
<dbReference type="Gene3D" id="3.10.50.40">
    <property type="match status" value="1"/>
</dbReference>
<evidence type="ECO:0000256" key="1">
    <source>
        <dbReference type="ARBA" id="ARBA00000971"/>
    </source>
</evidence>
<reference evidence="14" key="1">
    <citation type="submission" date="2011-02" db="EMBL/GenBank/DDBJ databases">
        <title>The complete genome of Planctomyces brasiliensis DSM 5305.</title>
        <authorList>
            <person name="Lucas S."/>
            <person name="Copeland A."/>
            <person name="Lapidus A."/>
            <person name="Bruce D."/>
            <person name="Goodwin L."/>
            <person name="Pitluck S."/>
            <person name="Kyrpides N."/>
            <person name="Mavromatis K."/>
            <person name="Pagani I."/>
            <person name="Ivanova N."/>
            <person name="Ovchinnikova G."/>
            <person name="Lu M."/>
            <person name="Detter J.C."/>
            <person name="Han C."/>
            <person name="Land M."/>
            <person name="Hauser L."/>
            <person name="Markowitz V."/>
            <person name="Cheng J.-F."/>
            <person name="Hugenholtz P."/>
            <person name="Woyke T."/>
            <person name="Wu D."/>
            <person name="Tindall B."/>
            <person name="Pomrenke H.G."/>
            <person name="Brambilla E."/>
            <person name="Klenk H.-P."/>
            <person name="Eisen J.A."/>
        </authorList>
    </citation>
    <scope>NUCLEOTIDE SEQUENCE [LARGE SCALE GENOMIC DNA]</scope>
    <source>
        <strain evidence="14">ATCC 49424 / DSM 5305 / JCM 21570 / NBRC 103401 / IFAM 1448</strain>
    </source>
</reference>
<dbReference type="GO" id="GO:0003755">
    <property type="term" value="F:peptidyl-prolyl cis-trans isomerase activity"/>
    <property type="evidence" value="ECO:0007669"/>
    <property type="project" value="UniProtKB-UniRule"/>
</dbReference>
<gene>
    <name evidence="9" type="primary">tig</name>
    <name evidence="13" type="ordered locus">Plabr_0303</name>
</gene>
<name>F0SQF7_RUBBR</name>
<evidence type="ECO:0000259" key="11">
    <source>
        <dbReference type="Pfam" id="PF05697"/>
    </source>
</evidence>
<evidence type="ECO:0000256" key="5">
    <source>
        <dbReference type="ARBA" id="ARBA00023110"/>
    </source>
</evidence>
<dbReference type="PIRSF" id="PIRSF003095">
    <property type="entry name" value="Trigger_factor"/>
    <property type="match status" value="1"/>
</dbReference>
<dbReference type="GO" id="GO:0043335">
    <property type="term" value="P:protein unfolding"/>
    <property type="evidence" value="ECO:0007669"/>
    <property type="project" value="TreeGrafter"/>
</dbReference>
<dbReference type="SUPFAM" id="SSF102735">
    <property type="entry name" value="Trigger factor ribosome-binding domain"/>
    <property type="match status" value="1"/>
</dbReference>
<evidence type="ECO:0000256" key="9">
    <source>
        <dbReference type="HAMAP-Rule" id="MF_00303"/>
    </source>
</evidence>
<comment type="similarity">
    <text evidence="2 9">Belongs to the FKBP-type PPIase family. Tig subfamily.</text>
</comment>
<dbReference type="InterPro" id="IPR008881">
    <property type="entry name" value="Trigger_fac_ribosome-bd_bac"/>
</dbReference>
<dbReference type="GO" id="GO:0005737">
    <property type="term" value="C:cytoplasm"/>
    <property type="evidence" value="ECO:0007669"/>
    <property type="project" value="UniProtKB-SubCell"/>
</dbReference>
<evidence type="ECO:0000256" key="10">
    <source>
        <dbReference type="SAM" id="MobiDB-lite"/>
    </source>
</evidence>
<evidence type="ECO:0000256" key="8">
    <source>
        <dbReference type="ARBA" id="ARBA00029986"/>
    </source>
</evidence>
<dbReference type="NCBIfam" id="TIGR00115">
    <property type="entry name" value="tig"/>
    <property type="match status" value="1"/>
</dbReference>
<dbReference type="EMBL" id="CP002546">
    <property type="protein sequence ID" value="ADY57932.1"/>
    <property type="molecule type" value="Genomic_DNA"/>
</dbReference>
<evidence type="ECO:0000256" key="7">
    <source>
        <dbReference type="ARBA" id="ARBA00023235"/>
    </source>
</evidence>
<comment type="subcellular location">
    <subcellularLocation>
        <location evidence="9">Cytoplasm</location>
    </subcellularLocation>
    <text evidence="9">About half TF is bound to the ribosome near the polypeptide exit tunnel while the other half is free in the cytoplasm.</text>
</comment>
<dbReference type="GO" id="GO:0044183">
    <property type="term" value="F:protein folding chaperone"/>
    <property type="evidence" value="ECO:0007669"/>
    <property type="project" value="TreeGrafter"/>
</dbReference>
<dbReference type="GO" id="GO:0015031">
    <property type="term" value="P:protein transport"/>
    <property type="evidence" value="ECO:0007669"/>
    <property type="project" value="UniProtKB-UniRule"/>
</dbReference>
<keyword evidence="7 9" id="KW-0413">Isomerase</keyword>
<dbReference type="Pfam" id="PF05697">
    <property type="entry name" value="Trigger_N"/>
    <property type="match status" value="1"/>
</dbReference>
<protein>
    <recommendedName>
        <fullName evidence="4 9">Trigger factor</fullName>
        <shortName evidence="9">TF</shortName>
        <ecNumber evidence="3 9">5.2.1.8</ecNumber>
    </recommendedName>
    <alternativeName>
        <fullName evidence="8 9">PPIase</fullName>
    </alternativeName>
</protein>
<dbReference type="InterPro" id="IPR027304">
    <property type="entry name" value="Trigger_fact/SurA_dom_sf"/>
</dbReference>
<keyword evidence="5 9" id="KW-0697">Rotamase</keyword>
<keyword evidence="9" id="KW-0131">Cell cycle</keyword>
<feature type="region of interest" description="Disordered" evidence="10">
    <location>
        <begin position="477"/>
        <end position="497"/>
    </location>
</feature>
<dbReference type="PANTHER" id="PTHR30560:SF3">
    <property type="entry name" value="TRIGGER FACTOR-LIKE PROTEIN TIG, CHLOROPLASTIC"/>
    <property type="match status" value="1"/>
</dbReference>
<dbReference type="InterPro" id="IPR005215">
    <property type="entry name" value="Trig_fac"/>
</dbReference>
<dbReference type="STRING" id="756272.Plabr_0303"/>
<keyword evidence="9" id="KW-0963">Cytoplasm</keyword>
<dbReference type="GO" id="GO:0043022">
    <property type="term" value="F:ribosome binding"/>
    <property type="evidence" value="ECO:0007669"/>
    <property type="project" value="TreeGrafter"/>
</dbReference>
<dbReference type="Proteomes" id="UP000006860">
    <property type="component" value="Chromosome"/>
</dbReference>
<comment type="catalytic activity">
    <reaction evidence="1 9">
        <text>[protein]-peptidylproline (omega=180) = [protein]-peptidylproline (omega=0)</text>
        <dbReference type="Rhea" id="RHEA:16237"/>
        <dbReference type="Rhea" id="RHEA-COMP:10747"/>
        <dbReference type="Rhea" id="RHEA-COMP:10748"/>
        <dbReference type="ChEBI" id="CHEBI:83833"/>
        <dbReference type="ChEBI" id="CHEBI:83834"/>
        <dbReference type="EC" id="5.2.1.8"/>
    </reaction>
</comment>
<evidence type="ECO:0000313" key="14">
    <source>
        <dbReference type="Proteomes" id="UP000006860"/>
    </source>
</evidence>
<dbReference type="InterPro" id="IPR046357">
    <property type="entry name" value="PPIase_dom_sf"/>
</dbReference>
<dbReference type="InterPro" id="IPR036611">
    <property type="entry name" value="Trigger_fac_ribosome-bd_sf"/>
</dbReference>
<dbReference type="EC" id="5.2.1.8" evidence="3 9"/>
<dbReference type="HAMAP" id="MF_00303">
    <property type="entry name" value="Trigger_factor_Tig"/>
    <property type="match status" value="1"/>
</dbReference>
<comment type="function">
    <text evidence="9">Involved in protein export. Acts as a chaperone by maintaining the newly synthesized protein in an open conformation. Functions as a peptidyl-prolyl cis-trans isomerase.</text>
</comment>
<keyword evidence="14" id="KW-1185">Reference proteome</keyword>
<feature type="compositionally biased region" description="Acidic residues" evidence="10">
    <location>
        <begin position="486"/>
        <end position="497"/>
    </location>
</feature>
<evidence type="ECO:0000256" key="2">
    <source>
        <dbReference type="ARBA" id="ARBA00005464"/>
    </source>
</evidence>
<dbReference type="KEGG" id="pbs:Plabr_0303"/>
<dbReference type="Gene3D" id="3.30.70.1050">
    <property type="entry name" value="Trigger factor ribosome-binding domain"/>
    <property type="match status" value="1"/>
</dbReference>
<evidence type="ECO:0000313" key="13">
    <source>
        <dbReference type="EMBL" id="ADY57932.1"/>
    </source>
</evidence>
<organism evidence="13 14">
    <name type="scientific">Rubinisphaera brasiliensis (strain ATCC 49424 / DSM 5305 / JCM 21570 / IAM 15109 / NBRC 103401 / IFAM 1448)</name>
    <name type="common">Planctomyces brasiliensis</name>
    <dbReference type="NCBI Taxonomy" id="756272"/>
    <lineage>
        <taxon>Bacteria</taxon>
        <taxon>Pseudomonadati</taxon>
        <taxon>Planctomycetota</taxon>
        <taxon>Planctomycetia</taxon>
        <taxon>Planctomycetales</taxon>
        <taxon>Planctomycetaceae</taxon>
        <taxon>Rubinisphaera</taxon>
    </lineage>
</organism>
<dbReference type="GO" id="GO:0051301">
    <property type="term" value="P:cell division"/>
    <property type="evidence" value="ECO:0007669"/>
    <property type="project" value="UniProtKB-KW"/>
</dbReference>
<comment type="domain">
    <text evidence="9">Consists of 3 domains; the N-terminus binds the ribosome, the middle domain has PPIase activity, while the C-terminus has intrinsic chaperone activity on its own.</text>
</comment>
<dbReference type="HOGENOM" id="CLU_033058_3_3_0"/>
<evidence type="ECO:0000256" key="3">
    <source>
        <dbReference type="ARBA" id="ARBA00013194"/>
    </source>
</evidence>
<dbReference type="InterPro" id="IPR037041">
    <property type="entry name" value="Trigger_fac_C_sf"/>
</dbReference>
<dbReference type="Pfam" id="PF05698">
    <property type="entry name" value="Trigger_C"/>
    <property type="match status" value="1"/>
</dbReference>
<proteinExistence type="inferred from homology"/>
<feature type="domain" description="Trigger factor ribosome-binding bacterial" evidence="11">
    <location>
        <begin position="33"/>
        <end position="175"/>
    </location>
</feature>